<dbReference type="Proteomes" id="UP000570166">
    <property type="component" value="Unassembled WGS sequence"/>
</dbReference>
<proteinExistence type="predicted"/>
<accession>A0A838L7W7</accession>
<comment type="caution">
    <text evidence="1">The sequence shown here is derived from an EMBL/GenBank/DDBJ whole genome shotgun (WGS) entry which is preliminary data.</text>
</comment>
<organism evidence="1 2">
    <name type="scientific">Sphingomonas chungangi</name>
    <dbReference type="NCBI Taxonomy" id="2683589"/>
    <lineage>
        <taxon>Bacteria</taxon>
        <taxon>Pseudomonadati</taxon>
        <taxon>Pseudomonadota</taxon>
        <taxon>Alphaproteobacteria</taxon>
        <taxon>Sphingomonadales</taxon>
        <taxon>Sphingomonadaceae</taxon>
        <taxon>Sphingomonas</taxon>
    </lineage>
</organism>
<keyword evidence="2" id="KW-1185">Reference proteome</keyword>
<name>A0A838L7W7_9SPHN</name>
<evidence type="ECO:0000313" key="1">
    <source>
        <dbReference type="EMBL" id="MBA2934619.1"/>
    </source>
</evidence>
<reference evidence="1 2" key="1">
    <citation type="submission" date="2020-07" db="EMBL/GenBank/DDBJ databases">
        <authorList>
            <person name="Sun Q."/>
        </authorList>
    </citation>
    <scope>NUCLEOTIDE SEQUENCE [LARGE SCALE GENOMIC DNA]</scope>
    <source>
        <strain evidence="1 2">CGMCC 1.13654</strain>
    </source>
</reference>
<dbReference type="EMBL" id="JACEIB010000006">
    <property type="protein sequence ID" value="MBA2934619.1"/>
    <property type="molecule type" value="Genomic_DNA"/>
</dbReference>
<dbReference type="AlphaFoldDB" id="A0A838L7W7"/>
<gene>
    <name evidence="1" type="ORF">HZF05_10985</name>
</gene>
<sequence length="102" mass="11719">MTQTHLAREVGVSARWLREVEGGNPASKLDDHLRCSRYLRLPTGHILIPLMFLGHEMAFPQQLAFGDFADLERRCIDLIAERNISQITRQLTPHWWPKSDAA</sequence>
<evidence type="ECO:0000313" key="2">
    <source>
        <dbReference type="Proteomes" id="UP000570166"/>
    </source>
</evidence>
<protein>
    <submittedName>
        <fullName evidence="1">Uncharacterized protein</fullName>
    </submittedName>
</protein>